<gene>
    <name evidence="4" type="primary">RIM1_1</name>
    <name evidence="4" type="ORF">LTR82_000782</name>
</gene>
<accession>A0AAN6JG26</accession>
<dbReference type="Pfam" id="PF00436">
    <property type="entry name" value="SSB"/>
    <property type="match status" value="1"/>
</dbReference>
<proteinExistence type="predicted"/>
<keyword evidence="1 2" id="KW-0238">DNA-binding</keyword>
<dbReference type="GO" id="GO:0003697">
    <property type="term" value="F:single-stranded DNA binding"/>
    <property type="evidence" value="ECO:0007669"/>
    <property type="project" value="InterPro"/>
</dbReference>
<dbReference type="Proteomes" id="UP001168146">
    <property type="component" value="Unassembled WGS sequence"/>
</dbReference>
<evidence type="ECO:0000256" key="2">
    <source>
        <dbReference type="PROSITE-ProRule" id="PRU00252"/>
    </source>
</evidence>
<reference evidence="4" key="1">
    <citation type="submission" date="2021-12" db="EMBL/GenBank/DDBJ databases">
        <title>Black yeast isolated from Biological Soil Crust.</title>
        <authorList>
            <person name="Kurbessoian T."/>
        </authorList>
    </citation>
    <scope>NUCLEOTIDE SEQUENCE</scope>
    <source>
        <strain evidence="4">CCFEE 5208</strain>
    </source>
</reference>
<feature type="compositionally biased region" description="Polar residues" evidence="3">
    <location>
        <begin position="144"/>
        <end position="153"/>
    </location>
</feature>
<dbReference type="AlphaFoldDB" id="A0AAN6JG26"/>
<sequence length="165" mass="17760">MLTLRQLPRFAAAAPLRTTAAAAFSTSPARPLSKMQLIGRLADSPELTPTSTGRDVIRYALGVSSGPRGEDGNRATSWFRIASFVEGAQRELLLSLPKGTQMYVEAEAKMDTYQAQDGSNRTQLNLLQRSFEALARPQNRSEDSTTGAESETNVVEEPLSGVGAS</sequence>
<comment type="caution">
    <text evidence="4">The sequence shown here is derived from an EMBL/GenBank/DDBJ whole genome shotgun (WGS) entry which is preliminary data.</text>
</comment>
<dbReference type="InterPro" id="IPR012340">
    <property type="entry name" value="NA-bd_OB-fold"/>
</dbReference>
<dbReference type="CDD" id="cd04496">
    <property type="entry name" value="SSB_OBF"/>
    <property type="match status" value="1"/>
</dbReference>
<dbReference type="EMBL" id="JASUXU010000001">
    <property type="protein sequence ID" value="KAK0328849.1"/>
    <property type="molecule type" value="Genomic_DNA"/>
</dbReference>
<dbReference type="PROSITE" id="PS50935">
    <property type="entry name" value="SSB"/>
    <property type="match status" value="1"/>
</dbReference>
<organism evidence="4 5">
    <name type="scientific">Friedmanniomyces endolithicus</name>
    <dbReference type="NCBI Taxonomy" id="329885"/>
    <lineage>
        <taxon>Eukaryota</taxon>
        <taxon>Fungi</taxon>
        <taxon>Dikarya</taxon>
        <taxon>Ascomycota</taxon>
        <taxon>Pezizomycotina</taxon>
        <taxon>Dothideomycetes</taxon>
        <taxon>Dothideomycetidae</taxon>
        <taxon>Mycosphaerellales</taxon>
        <taxon>Teratosphaeriaceae</taxon>
        <taxon>Friedmanniomyces</taxon>
    </lineage>
</organism>
<evidence type="ECO:0000256" key="1">
    <source>
        <dbReference type="ARBA" id="ARBA00023125"/>
    </source>
</evidence>
<evidence type="ECO:0000313" key="5">
    <source>
        <dbReference type="Proteomes" id="UP001168146"/>
    </source>
</evidence>
<feature type="region of interest" description="Disordered" evidence="3">
    <location>
        <begin position="134"/>
        <end position="165"/>
    </location>
</feature>
<evidence type="ECO:0000256" key="3">
    <source>
        <dbReference type="SAM" id="MobiDB-lite"/>
    </source>
</evidence>
<evidence type="ECO:0000313" key="4">
    <source>
        <dbReference type="EMBL" id="KAK0328849.1"/>
    </source>
</evidence>
<protein>
    <submittedName>
        <fullName evidence="4">SsDNA-binding protein, mitochondrial</fullName>
    </submittedName>
</protein>
<dbReference type="Gene3D" id="2.40.50.140">
    <property type="entry name" value="Nucleic acid-binding proteins"/>
    <property type="match status" value="1"/>
</dbReference>
<dbReference type="InterPro" id="IPR000424">
    <property type="entry name" value="Primosome_PriB/ssb"/>
</dbReference>
<name>A0AAN6JG26_9PEZI</name>
<dbReference type="SUPFAM" id="SSF50249">
    <property type="entry name" value="Nucleic acid-binding proteins"/>
    <property type="match status" value="1"/>
</dbReference>